<evidence type="ECO:0000313" key="2">
    <source>
        <dbReference type="Proteomes" id="UP000095765"/>
    </source>
</evidence>
<accession>A0A174L4M2</accession>
<name>A0A174L4M2_9FIRM</name>
<protein>
    <submittedName>
        <fullName evidence="1">Uncharacterized protein</fullName>
    </submittedName>
</protein>
<proteinExistence type="predicted"/>
<sequence length="51" mass="5496">MKKKFLDCNCWAQCCAGFGLGIVLAVFTSLKLVLILAGIMLVALAVRILLL</sequence>
<dbReference type="Proteomes" id="UP000095765">
    <property type="component" value="Unassembled WGS sequence"/>
</dbReference>
<reference evidence="1 2" key="1">
    <citation type="submission" date="2015-09" db="EMBL/GenBank/DDBJ databases">
        <authorList>
            <consortium name="Pathogen Informatics"/>
        </authorList>
    </citation>
    <scope>NUCLEOTIDE SEQUENCE [LARGE SCALE GENOMIC DNA]</scope>
    <source>
        <strain evidence="1 2">2789STDY5834939</strain>
    </source>
</reference>
<evidence type="ECO:0000313" key="1">
    <source>
        <dbReference type="EMBL" id="CUP19192.1"/>
    </source>
</evidence>
<dbReference type="RefSeq" id="WP_006874459.1">
    <property type="nucleotide sequence ID" value="NZ_CABIWA010000002.1"/>
</dbReference>
<organism evidence="1 2">
    <name type="scientific">Anaerotruncus colihominis</name>
    <dbReference type="NCBI Taxonomy" id="169435"/>
    <lineage>
        <taxon>Bacteria</taxon>
        <taxon>Bacillati</taxon>
        <taxon>Bacillota</taxon>
        <taxon>Clostridia</taxon>
        <taxon>Eubacteriales</taxon>
        <taxon>Oscillospiraceae</taxon>
        <taxon>Anaerotruncus</taxon>
    </lineage>
</organism>
<gene>
    <name evidence="1" type="ORF">ERS852551_00037</name>
</gene>
<dbReference type="GeneID" id="72464398"/>
<dbReference type="EMBL" id="CZBE01000001">
    <property type="protein sequence ID" value="CUP19192.1"/>
    <property type="molecule type" value="Genomic_DNA"/>
</dbReference>
<dbReference type="AlphaFoldDB" id="A0A174L4M2"/>